<sequence>MLRSFLGSDTGLKLKSINLGTKVIYCDVSTGDIRPYVPKNFRSSIFQALHGLSHPGAKATLNLIGKRFVWKHMNKDIKLWCKSCIQCQRSKVNRHTKSALGEYELPEARFSHVYLDIVGPIPPSRDFVYVPTHLDRVFLCGPRLSQCVIKRPKQWLKLSSLVGSQRFGAPRDNHKRQRLKI</sequence>
<feature type="domain" description="Integrase zinc-binding" evidence="1">
    <location>
        <begin position="37"/>
        <end position="92"/>
    </location>
</feature>
<proteinExistence type="predicted"/>
<reference evidence="2 3" key="1">
    <citation type="journal article" date="2019" name="Sci. Rep.">
        <title>Orb-weaving spider Araneus ventricosus genome elucidates the spidroin gene catalogue.</title>
        <authorList>
            <person name="Kono N."/>
            <person name="Nakamura H."/>
            <person name="Ohtoshi R."/>
            <person name="Moran D.A.P."/>
            <person name="Shinohara A."/>
            <person name="Yoshida Y."/>
            <person name="Fujiwara M."/>
            <person name="Mori M."/>
            <person name="Tomita M."/>
            <person name="Arakawa K."/>
        </authorList>
    </citation>
    <scope>NUCLEOTIDE SEQUENCE [LARGE SCALE GENOMIC DNA]</scope>
</reference>
<name>A0A4Y2AH36_ARAVE</name>
<dbReference type="InterPro" id="IPR041588">
    <property type="entry name" value="Integrase_H2C2"/>
</dbReference>
<evidence type="ECO:0000259" key="1">
    <source>
        <dbReference type="Pfam" id="PF17921"/>
    </source>
</evidence>
<evidence type="ECO:0000313" key="3">
    <source>
        <dbReference type="Proteomes" id="UP000499080"/>
    </source>
</evidence>
<evidence type="ECO:0000313" key="2">
    <source>
        <dbReference type="EMBL" id="GBL79123.1"/>
    </source>
</evidence>
<dbReference type="EMBL" id="BGPR01000018">
    <property type="protein sequence ID" value="GBL79123.1"/>
    <property type="molecule type" value="Genomic_DNA"/>
</dbReference>
<protein>
    <recommendedName>
        <fullName evidence="1">Integrase zinc-binding domain-containing protein</fullName>
    </recommendedName>
</protein>
<dbReference type="Pfam" id="PF17921">
    <property type="entry name" value="Integrase_H2C2"/>
    <property type="match status" value="1"/>
</dbReference>
<dbReference type="OrthoDB" id="422540at2759"/>
<dbReference type="InterPro" id="IPR052160">
    <property type="entry name" value="Gypsy_RT_Integrase-like"/>
</dbReference>
<comment type="caution">
    <text evidence="2">The sequence shown here is derived from an EMBL/GenBank/DDBJ whole genome shotgun (WGS) entry which is preliminary data.</text>
</comment>
<dbReference type="Proteomes" id="UP000499080">
    <property type="component" value="Unassembled WGS sequence"/>
</dbReference>
<keyword evidence="3" id="KW-1185">Reference proteome</keyword>
<gene>
    <name evidence="2" type="ORF">AVEN_92374_1</name>
</gene>
<dbReference type="FunFam" id="1.10.340.70:FF:000006">
    <property type="entry name" value="Retrovirus-related Pol polyprotein from transposon 297-like Protein"/>
    <property type="match status" value="1"/>
</dbReference>
<accession>A0A4Y2AH36</accession>
<organism evidence="2 3">
    <name type="scientific">Araneus ventricosus</name>
    <name type="common">Orbweaver spider</name>
    <name type="synonym">Epeira ventricosa</name>
    <dbReference type="NCBI Taxonomy" id="182803"/>
    <lineage>
        <taxon>Eukaryota</taxon>
        <taxon>Metazoa</taxon>
        <taxon>Ecdysozoa</taxon>
        <taxon>Arthropoda</taxon>
        <taxon>Chelicerata</taxon>
        <taxon>Arachnida</taxon>
        <taxon>Araneae</taxon>
        <taxon>Araneomorphae</taxon>
        <taxon>Entelegynae</taxon>
        <taxon>Araneoidea</taxon>
        <taxon>Araneidae</taxon>
        <taxon>Araneus</taxon>
    </lineage>
</organism>
<dbReference type="Gene3D" id="1.10.340.70">
    <property type="match status" value="1"/>
</dbReference>
<dbReference type="AlphaFoldDB" id="A0A4Y2AH36"/>
<dbReference type="PANTHER" id="PTHR47266">
    <property type="entry name" value="ENDONUCLEASE-RELATED"/>
    <property type="match status" value="1"/>
</dbReference>